<comment type="caution">
    <text evidence="1">The sequence shown here is derived from an EMBL/GenBank/DDBJ whole genome shotgun (WGS) entry which is preliminary data.</text>
</comment>
<protein>
    <submittedName>
        <fullName evidence="1">Uncharacterized protein</fullName>
    </submittedName>
</protein>
<accession>A0AAW0K6Q7</accession>
<dbReference type="Proteomes" id="UP001488838">
    <property type="component" value="Unassembled WGS sequence"/>
</dbReference>
<keyword evidence="2" id="KW-1185">Reference proteome</keyword>
<dbReference type="AlphaFoldDB" id="A0AAW0K6Q7"/>
<sequence length="47" mass="5507">MQLAKRLWQIQENILGQNLGEATATLFYTRKTKTPWMPSMYCPNIYG</sequence>
<dbReference type="EMBL" id="JBBHLL010000003">
    <property type="protein sequence ID" value="KAK7834918.1"/>
    <property type="molecule type" value="Genomic_DNA"/>
</dbReference>
<name>A0AAW0K6Q7_MYOGA</name>
<reference evidence="1 2" key="1">
    <citation type="journal article" date="2023" name="bioRxiv">
        <title>Conserved and derived expression patterns and positive selection on dental genes reveal complex evolutionary context of ever-growing rodent molars.</title>
        <authorList>
            <person name="Calamari Z.T."/>
            <person name="Song A."/>
            <person name="Cohen E."/>
            <person name="Akter M."/>
            <person name="Roy R.D."/>
            <person name="Hallikas O."/>
            <person name="Christensen M.M."/>
            <person name="Li P."/>
            <person name="Marangoni P."/>
            <person name="Jernvall J."/>
            <person name="Klein O.D."/>
        </authorList>
    </citation>
    <scope>NUCLEOTIDE SEQUENCE [LARGE SCALE GENOMIC DNA]</scope>
    <source>
        <strain evidence="1">V071</strain>
    </source>
</reference>
<gene>
    <name evidence="1" type="ORF">U0070_022889</name>
</gene>
<proteinExistence type="predicted"/>
<organism evidence="1 2">
    <name type="scientific">Myodes glareolus</name>
    <name type="common">Bank vole</name>
    <name type="synonym">Clethrionomys glareolus</name>
    <dbReference type="NCBI Taxonomy" id="447135"/>
    <lineage>
        <taxon>Eukaryota</taxon>
        <taxon>Metazoa</taxon>
        <taxon>Chordata</taxon>
        <taxon>Craniata</taxon>
        <taxon>Vertebrata</taxon>
        <taxon>Euteleostomi</taxon>
        <taxon>Mammalia</taxon>
        <taxon>Eutheria</taxon>
        <taxon>Euarchontoglires</taxon>
        <taxon>Glires</taxon>
        <taxon>Rodentia</taxon>
        <taxon>Myomorpha</taxon>
        <taxon>Muroidea</taxon>
        <taxon>Cricetidae</taxon>
        <taxon>Arvicolinae</taxon>
        <taxon>Myodes</taxon>
    </lineage>
</organism>
<evidence type="ECO:0000313" key="2">
    <source>
        <dbReference type="Proteomes" id="UP001488838"/>
    </source>
</evidence>
<evidence type="ECO:0000313" key="1">
    <source>
        <dbReference type="EMBL" id="KAK7834918.1"/>
    </source>
</evidence>